<keyword evidence="7" id="KW-1185">Reference proteome</keyword>
<feature type="transmembrane region" description="Helical" evidence="4">
    <location>
        <begin position="296"/>
        <end position="318"/>
    </location>
</feature>
<dbReference type="Gene3D" id="1.10.10.60">
    <property type="entry name" value="Homeodomain-like"/>
    <property type="match status" value="2"/>
</dbReference>
<keyword evidence="4" id="KW-0472">Membrane</keyword>
<dbReference type="InterPro" id="IPR041522">
    <property type="entry name" value="CdaR_GGDEF"/>
</dbReference>
<evidence type="ECO:0000256" key="1">
    <source>
        <dbReference type="ARBA" id="ARBA00023015"/>
    </source>
</evidence>
<keyword evidence="2" id="KW-0238">DNA-binding</keyword>
<name>A0ABS2N2W0_9BACI</name>
<evidence type="ECO:0000313" key="6">
    <source>
        <dbReference type="EMBL" id="MBM7572448.1"/>
    </source>
</evidence>
<evidence type="ECO:0000256" key="3">
    <source>
        <dbReference type="ARBA" id="ARBA00023163"/>
    </source>
</evidence>
<dbReference type="Proteomes" id="UP001296943">
    <property type="component" value="Unassembled WGS sequence"/>
</dbReference>
<dbReference type="PANTHER" id="PTHR43280:SF28">
    <property type="entry name" value="HTH-TYPE TRANSCRIPTIONAL ACTIVATOR RHAS"/>
    <property type="match status" value="1"/>
</dbReference>
<dbReference type="SUPFAM" id="SSF46689">
    <property type="entry name" value="Homeodomain-like"/>
    <property type="match status" value="1"/>
</dbReference>
<evidence type="ECO:0000256" key="2">
    <source>
        <dbReference type="ARBA" id="ARBA00023125"/>
    </source>
</evidence>
<keyword evidence="4" id="KW-1133">Transmembrane helix</keyword>
<dbReference type="PANTHER" id="PTHR43280">
    <property type="entry name" value="ARAC-FAMILY TRANSCRIPTIONAL REGULATOR"/>
    <property type="match status" value="1"/>
</dbReference>
<evidence type="ECO:0000313" key="7">
    <source>
        <dbReference type="Proteomes" id="UP001296943"/>
    </source>
</evidence>
<protein>
    <submittedName>
        <fullName evidence="6">YesN/AraC family two-component response regulator</fullName>
    </submittedName>
</protein>
<reference evidence="6 7" key="1">
    <citation type="submission" date="2021-01" db="EMBL/GenBank/DDBJ databases">
        <title>Genomic Encyclopedia of Type Strains, Phase IV (KMG-IV): sequencing the most valuable type-strain genomes for metagenomic binning, comparative biology and taxonomic classification.</title>
        <authorList>
            <person name="Goeker M."/>
        </authorList>
    </citation>
    <scope>NUCLEOTIDE SEQUENCE [LARGE SCALE GENOMIC DNA]</scope>
    <source>
        <strain evidence="6 7">DSM 23711</strain>
    </source>
</reference>
<sequence length="768" mass="88562">MRNLKLPVVFRRFLISYIIILLIPILTGLISYQVTMSSTEAYSIKNSKQVLNLSKTILEQRFSEIDRFGMQLASNKNLITLLQKKDSEKVNIVAELRELSENVTPYASTNKFLEDFYIYLKNTELIITPGSVFYRPNHFYRMNNYPNLTFEEWKSEMLMGGPPHKILPSQAYFEKETNTSVITYVITLPMNNFHDPLGAIVVPVEQEKINELLKGIPEQFGGWSFIIDEKNRIMTTTGINEKEIQEIIPLIDEENNTKYMNDGTLLISIDSDKNNWVYVAGIPKEALLKDARKIKYITWTVAGSTLIIGLIICLLFAYKNSLPITKILQTMKEQLDSESKPKNEYDFIHGSVSKLISKNTELQAQLDDHKPLLKDVFLKQILSGELSGRMDKLQDLANQVDVHLYGKHGFISVLKVDGYQGVSSSEIYEELNTIRVLIKNESEKMMKGLYMTNLNSDKIVCIFFGDKTEKSTMLASRIEKMLSSLQRHFMNNYRISLKVGLGHEFTSMKDISRSYNEAKQAVDFVTLSNDEDLYWYNDMLQQSTVFYYPLDYEFRLLNHLKEGESVEINRIIQELFDANFKKRCLAADMMEQFLFEVKGTFLKAFEESVLCNSGVGENLRKKLLAIRITDGVDPSKEVLMKVVNCYCNLVNVREQESNTITVKNIKNYLHGNYHQADLTIYMIAEYIGRPEKYISQVFRDQTGEYLSEYLEKIRISKGSQLLISTNKKIDDIASLVGYNSAHSFRRAFKRMNKITPNQYRKTAETKSG</sequence>
<organism evidence="6 7">
    <name type="scientific">Aquibacillus albus</name>
    <dbReference type="NCBI Taxonomy" id="1168171"/>
    <lineage>
        <taxon>Bacteria</taxon>
        <taxon>Bacillati</taxon>
        <taxon>Bacillota</taxon>
        <taxon>Bacilli</taxon>
        <taxon>Bacillales</taxon>
        <taxon>Bacillaceae</taxon>
        <taxon>Aquibacillus</taxon>
    </lineage>
</organism>
<evidence type="ECO:0000256" key="4">
    <source>
        <dbReference type="SAM" id="Phobius"/>
    </source>
</evidence>
<feature type="domain" description="HTH araC/xylS-type" evidence="5">
    <location>
        <begin position="663"/>
        <end position="762"/>
    </location>
</feature>
<dbReference type="SMART" id="SM00342">
    <property type="entry name" value="HTH_ARAC"/>
    <property type="match status" value="1"/>
</dbReference>
<dbReference type="EMBL" id="JAFBDR010000017">
    <property type="protein sequence ID" value="MBM7572448.1"/>
    <property type="molecule type" value="Genomic_DNA"/>
</dbReference>
<dbReference type="Pfam" id="PF17853">
    <property type="entry name" value="GGDEF_2"/>
    <property type="match status" value="1"/>
</dbReference>
<dbReference type="InterPro" id="IPR018060">
    <property type="entry name" value="HTH_AraC"/>
</dbReference>
<keyword evidence="4" id="KW-0812">Transmembrane</keyword>
<gene>
    <name evidence="6" type="ORF">JOC48_002952</name>
</gene>
<keyword evidence="1" id="KW-0805">Transcription regulation</keyword>
<dbReference type="RefSeq" id="WP_204500841.1">
    <property type="nucleotide sequence ID" value="NZ_JAFBDR010000017.1"/>
</dbReference>
<keyword evidence="3" id="KW-0804">Transcription</keyword>
<comment type="caution">
    <text evidence="6">The sequence shown here is derived from an EMBL/GenBank/DDBJ whole genome shotgun (WGS) entry which is preliminary data.</text>
</comment>
<proteinExistence type="predicted"/>
<dbReference type="InterPro" id="IPR009057">
    <property type="entry name" value="Homeodomain-like_sf"/>
</dbReference>
<feature type="transmembrane region" description="Helical" evidence="4">
    <location>
        <begin position="12"/>
        <end position="32"/>
    </location>
</feature>
<dbReference type="InterPro" id="IPR018062">
    <property type="entry name" value="HTH_AraC-typ_CS"/>
</dbReference>
<evidence type="ECO:0000259" key="5">
    <source>
        <dbReference type="PROSITE" id="PS01124"/>
    </source>
</evidence>
<dbReference type="Pfam" id="PF12833">
    <property type="entry name" value="HTH_18"/>
    <property type="match status" value="1"/>
</dbReference>
<dbReference type="PROSITE" id="PS00041">
    <property type="entry name" value="HTH_ARAC_FAMILY_1"/>
    <property type="match status" value="1"/>
</dbReference>
<dbReference type="PROSITE" id="PS01124">
    <property type="entry name" value="HTH_ARAC_FAMILY_2"/>
    <property type="match status" value="1"/>
</dbReference>
<accession>A0ABS2N2W0</accession>